<dbReference type="SUPFAM" id="SSF48163">
    <property type="entry name" value="An anticodon-binding domain of class I aminoacyl-tRNA synthetases"/>
    <property type="match status" value="1"/>
</dbReference>
<dbReference type="AlphaFoldDB" id="A0A2S3UMD0"/>
<dbReference type="InterPro" id="IPR004527">
    <property type="entry name" value="Glu-tRNA-ligase_bac/mito"/>
</dbReference>
<dbReference type="GO" id="GO:0008270">
    <property type="term" value="F:zinc ion binding"/>
    <property type="evidence" value="ECO:0007669"/>
    <property type="project" value="InterPro"/>
</dbReference>
<keyword evidence="2 8" id="KW-0963">Cytoplasm</keyword>
<dbReference type="EC" id="6.1.1.17" evidence="8"/>
<comment type="catalytic activity">
    <reaction evidence="8">
        <text>tRNA(Glu) + L-glutamate + ATP = L-glutamyl-tRNA(Glu) + AMP + diphosphate</text>
        <dbReference type="Rhea" id="RHEA:23540"/>
        <dbReference type="Rhea" id="RHEA-COMP:9663"/>
        <dbReference type="Rhea" id="RHEA-COMP:9680"/>
        <dbReference type="ChEBI" id="CHEBI:29985"/>
        <dbReference type="ChEBI" id="CHEBI:30616"/>
        <dbReference type="ChEBI" id="CHEBI:33019"/>
        <dbReference type="ChEBI" id="CHEBI:78442"/>
        <dbReference type="ChEBI" id="CHEBI:78520"/>
        <dbReference type="ChEBI" id="CHEBI:456215"/>
        <dbReference type="EC" id="6.1.1.17"/>
    </reaction>
</comment>
<dbReference type="InterPro" id="IPR049940">
    <property type="entry name" value="GluQ/Sye"/>
</dbReference>
<comment type="subcellular location">
    <subcellularLocation>
        <location evidence="8">Cytoplasm</location>
    </subcellularLocation>
</comment>
<dbReference type="InterPro" id="IPR008925">
    <property type="entry name" value="aa_tRNA-synth_I_cd-bd_sf"/>
</dbReference>
<dbReference type="SUPFAM" id="SSF52374">
    <property type="entry name" value="Nucleotidylyl transferase"/>
    <property type="match status" value="1"/>
</dbReference>
<name>A0A2S3UMD0_9HYPH</name>
<keyword evidence="7 8" id="KW-0030">Aminoacyl-tRNA synthetase</keyword>
<dbReference type="GO" id="GO:0000049">
    <property type="term" value="F:tRNA binding"/>
    <property type="evidence" value="ECO:0007669"/>
    <property type="project" value="InterPro"/>
</dbReference>
<dbReference type="CDD" id="cd00808">
    <property type="entry name" value="GluRS_core"/>
    <property type="match status" value="1"/>
</dbReference>
<dbReference type="PROSITE" id="PS00178">
    <property type="entry name" value="AA_TRNA_LIGASE_I"/>
    <property type="match status" value="1"/>
</dbReference>
<evidence type="ECO:0000313" key="11">
    <source>
        <dbReference type="EMBL" id="POF28856.1"/>
    </source>
</evidence>
<keyword evidence="3 8" id="KW-0436">Ligase</keyword>
<evidence type="ECO:0000259" key="9">
    <source>
        <dbReference type="Pfam" id="PF00749"/>
    </source>
</evidence>
<evidence type="ECO:0000259" key="10">
    <source>
        <dbReference type="Pfam" id="PF19269"/>
    </source>
</evidence>
<dbReference type="PRINTS" id="PR00987">
    <property type="entry name" value="TRNASYNTHGLU"/>
</dbReference>
<dbReference type="Pfam" id="PF00749">
    <property type="entry name" value="tRNA-synt_1c"/>
    <property type="match status" value="1"/>
</dbReference>
<comment type="subunit">
    <text evidence="8">Monomer.</text>
</comment>
<reference evidence="11 12" key="1">
    <citation type="submission" date="2018-01" db="EMBL/GenBank/DDBJ databases">
        <title>Genomic Encyclopedia of Archaeal and Bacterial Type Strains, Phase II (KMG-II): from individual species to whole genera.</title>
        <authorList>
            <person name="Goeker M."/>
        </authorList>
    </citation>
    <scope>NUCLEOTIDE SEQUENCE [LARGE SCALE GENOMIC DNA]</scope>
    <source>
        <strain evidence="11 12">DSM 17023</strain>
    </source>
</reference>
<dbReference type="GO" id="GO:0006424">
    <property type="term" value="P:glutamyl-tRNA aminoacylation"/>
    <property type="evidence" value="ECO:0007669"/>
    <property type="project" value="UniProtKB-UniRule"/>
</dbReference>
<dbReference type="Gene3D" id="3.40.50.620">
    <property type="entry name" value="HUPs"/>
    <property type="match status" value="1"/>
</dbReference>
<dbReference type="InterPro" id="IPR020058">
    <property type="entry name" value="Glu/Gln-tRNA-synth_Ib_cat-dom"/>
</dbReference>
<feature type="domain" description="Glutamyl/glutaminyl-tRNA synthetase class Ib catalytic" evidence="9">
    <location>
        <begin position="19"/>
        <end position="333"/>
    </location>
</feature>
<dbReference type="PANTHER" id="PTHR43311">
    <property type="entry name" value="GLUTAMATE--TRNA LIGASE"/>
    <property type="match status" value="1"/>
</dbReference>
<feature type="domain" description="Aminoacyl-tRNA synthetase class I anticodon-binding" evidence="10">
    <location>
        <begin position="400"/>
        <end position="468"/>
    </location>
</feature>
<proteinExistence type="inferred from homology"/>
<dbReference type="GO" id="GO:0004818">
    <property type="term" value="F:glutamate-tRNA ligase activity"/>
    <property type="evidence" value="ECO:0007669"/>
    <property type="project" value="UniProtKB-UniRule"/>
</dbReference>
<evidence type="ECO:0000313" key="12">
    <source>
        <dbReference type="Proteomes" id="UP000236959"/>
    </source>
</evidence>
<comment type="caution">
    <text evidence="8">Lacks conserved residue(s) required for the propagation of feature annotation.</text>
</comment>
<feature type="short sequence motif" description="'KMSKS' region" evidence="8">
    <location>
        <begin position="266"/>
        <end position="270"/>
    </location>
</feature>
<dbReference type="InterPro" id="IPR000924">
    <property type="entry name" value="Glu/Gln-tRNA-synth"/>
</dbReference>
<comment type="caution">
    <text evidence="11">The sequence shown here is derived from an EMBL/GenBank/DDBJ whole genome shotgun (WGS) entry which is preliminary data.</text>
</comment>
<organism evidence="11 12">
    <name type="scientific">Roseibium marinum</name>
    <dbReference type="NCBI Taxonomy" id="281252"/>
    <lineage>
        <taxon>Bacteria</taxon>
        <taxon>Pseudomonadati</taxon>
        <taxon>Pseudomonadota</taxon>
        <taxon>Alphaproteobacteria</taxon>
        <taxon>Hyphomicrobiales</taxon>
        <taxon>Stappiaceae</taxon>
        <taxon>Roseibium</taxon>
    </lineage>
</organism>
<evidence type="ECO:0000256" key="7">
    <source>
        <dbReference type="ARBA" id="ARBA00023146"/>
    </source>
</evidence>
<evidence type="ECO:0000256" key="2">
    <source>
        <dbReference type="ARBA" id="ARBA00022490"/>
    </source>
</evidence>
<feature type="short sequence motif" description="'HIGH' region" evidence="8">
    <location>
        <begin position="25"/>
        <end position="35"/>
    </location>
</feature>
<dbReference type="Proteomes" id="UP000236959">
    <property type="component" value="Unassembled WGS sequence"/>
</dbReference>
<feature type="binding site" evidence="8">
    <location>
        <position position="269"/>
    </location>
    <ligand>
        <name>ATP</name>
        <dbReference type="ChEBI" id="CHEBI:30616"/>
    </ligand>
</feature>
<keyword evidence="5 8" id="KW-0067">ATP-binding</keyword>
<evidence type="ECO:0000256" key="8">
    <source>
        <dbReference type="HAMAP-Rule" id="MF_00022"/>
    </source>
</evidence>
<gene>
    <name evidence="8" type="primary">gltX</name>
    <name evidence="11" type="ORF">CLV41_111106</name>
</gene>
<keyword evidence="4 8" id="KW-0547">Nucleotide-binding</keyword>
<dbReference type="HAMAP" id="MF_00022">
    <property type="entry name" value="Glu_tRNA_synth_type1"/>
    <property type="match status" value="1"/>
</dbReference>
<comment type="function">
    <text evidence="8">Catalyzes the attachment of glutamate to tRNA(Glu) in a two-step reaction: glutamate is first activated by ATP to form Glu-AMP and then transferred to the acceptor end of tRNA(Glu).</text>
</comment>
<dbReference type="InterPro" id="IPR020751">
    <property type="entry name" value="aa-tRNA-synth_I_codon-bd_sub2"/>
</dbReference>
<sequence length="469" mass="51969">MSLGLPCGRSPANSNAMTVIVRFAPSPTGHIHIGNSRPALFNWLFAKKAGGRFILRFDDTDLERSRQEYVESIERDLRWLGIEPDLVERQSERVASYDAAAQKLKDAGLLYPCYETPDELERRRSRQRAMGRPPVYDRTGLKLTAEERAAFEAEGRKPHWRFLLPNHDGDPLRTRRTEVSWDDLCRGTQAVDLASLSDPVLIRADGTYLYTFTSIVDDIDMGVTHIIRGEDHVSNTGVQIAIFEVLGAAAPVFGHHNLLTTRDGEGLSKRKGALSIGSLRDEGLEAMAVASLAVLTGTSQAVEPVATMDALMEKFDLSSVSRSLAKFDPDELRNLNARLVHDLPYEAVKDRLAGLGIAADANFWETVRGNCQTVGDALEYWKVVTGPVESRVEDEDREFVAKAGQLLPEGEITPDTWGLWTAALKSETGRKGRGLFMPLRRALTGMDHGPDMKALLPLIGRQNILDRLP</sequence>
<dbReference type="PANTHER" id="PTHR43311:SF2">
    <property type="entry name" value="GLUTAMATE--TRNA LIGASE, MITOCHONDRIAL-RELATED"/>
    <property type="match status" value="1"/>
</dbReference>
<evidence type="ECO:0000256" key="5">
    <source>
        <dbReference type="ARBA" id="ARBA00022840"/>
    </source>
</evidence>
<dbReference type="GO" id="GO:0005524">
    <property type="term" value="F:ATP binding"/>
    <property type="evidence" value="ECO:0007669"/>
    <property type="project" value="UniProtKB-UniRule"/>
</dbReference>
<evidence type="ECO:0000256" key="6">
    <source>
        <dbReference type="ARBA" id="ARBA00022917"/>
    </source>
</evidence>
<evidence type="ECO:0000256" key="3">
    <source>
        <dbReference type="ARBA" id="ARBA00022598"/>
    </source>
</evidence>
<dbReference type="InterPro" id="IPR033910">
    <property type="entry name" value="GluRS_core"/>
</dbReference>
<dbReference type="InterPro" id="IPR014729">
    <property type="entry name" value="Rossmann-like_a/b/a_fold"/>
</dbReference>
<dbReference type="EMBL" id="PPCN01000011">
    <property type="protein sequence ID" value="POF28856.1"/>
    <property type="molecule type" value="Genomic_DNA"/>
</dbReference>
<dbReference type="NCBIfam" id="TIGR00464">
    <property type="entry name" value="gltX_bact"/>
    <property type="match status" value="1"/>
</dbReference>
<dbReference type="Gene3D" id="1.10.10.350">
    <property type="match status" value="1"/>
</dbReference>
<accession>A0A2S3UMD0</accession>
<comment type="similarity">
    <text evidence="1 8">Belongs to the class-I aminoacyl-tRNA synthetase family. Glutamate--tRNA ligase type 1 subfamily.</text>
</comment>
<dbReference type="InterPro" id="IPR045462">
    <property type="entry name" value="aa-tRNA-synth_I_cd-bd"/>
</dbReference>
<evidence type="ECO:0000256" key="1">
    <source>
        <dbReference type="ARBA" id="ARBA00007894"/>
    </source>
</evidence>
<keyword evidence="12" id="KW-1185">Reference proteome</keyword>
<dbReference type="InterPro" id="IPR001412">
    <property type="entry name" value="aa-tRNA-synth_I_CS"/>
</dbReference>
<dbReference type="Pfam" id="PF19269">
    <property type="entry name" value="Anticodon_2"/>
    <property type="match status" value="1"/>
</dbReference>
<dbReference type="GO" id="GO:0005737">
    <property type="term" value="C:cytoplasm"/>
    <property type="evidence" value="ECO:0007669"/>
    <property type="project" value="UniProtKB-SubCell"/>
</dbReference>
<evidence type="ECO:0000256" key="4">
    <source>
        <dbReference type="ARBA" id="ARBA00022741"/>
    </source>
</evidence>
<keyword evidence="6 8" id="KW-0648">Protein biosynthesis</keyword>
<protein>
    <recommendedName>
        <fullName evidence="8">Glutamate--tRNA ligase</fullName>
        <ecNumber evidence="8">6.1.1.17</ecNumber>
    </recommendedName>
    <alternativeName>
        <fullName evidence="8">Glutamyl-tRNA synthetase</fullName>
        <shortName evidence="8">GluRS</shortName>
    </alternativeName>
</protein>